<evidence type="ECO:0000259" key="2">
    <source>
        <dbReference type="Pfam" id="PF20028"/>
    </source>
</evidence>
<evidence type="ECO:0000313" key="5">
    <source>
        <dbReference type="Proteomes" id="UP000190306"/>
    </source>
</evidence>
<evidence type="ECO:0000313" key="3">
    <source>
        <dbReference type="EMBL" id="OOQ51915.1"/>
    </source>
</evidence>
<dbReference type="Proteomes" id="UP000190306">
    <property type="component" value="Chromosome"/>
</dbReference>
<dbReference type="Proteomes" id="UP000502504">
    <property type="component" value="Chromosome"/>
</dbReference>
<dbReference type="SUPFAM" id="SSF52129">
    <property type="entry name" value="Caspase-like"/>
    <property type="match status" value="1"/>
</dbReference>
<protein>
    <recommendedName>
        <fullName evidence="2">vWA-MoxR associated protein C-terminal domain-containing protein</fullName>
    </recommendedName>
</protein>
<feature type="compositionally biased region" description="Pro residues" evidence="1">
    <location>
        <begin position="775"/>
        <end position="785"/>
    </location>
</feature>
<proteinExistence type="predicted"/>
<accession>A0AAE6Y7I9</accession>
<dbReference type="AlphaFoldDB" id="A0AAE6Y7I9"/>
<evidence type="ECO:0000256" key="1">
    <source>
        <dbReference type="SAM" id="MobiDB-lite"/>
    </source>
</evidence>
<dbReference type="Gene3D" id="3.40.50.1460">
    <property type="match status" value="1"/>
</dbReference>
<dbReference type="EMBL" id="CP050692">
    <property type="protein sequence ID" value="QIT44428.1"/>
    <property type="molecule type" value="Genomic_DNA"/>
</dbReference>
<dbReference type="Pfam" id="PF20028">
    <property type="entry name" value="VMAP-C"/>
    <property type="match status" value="1"/>
</dbReference>
<reference evidence="4 6" key="2">
    <citation type="submission" date="2020-03" db="EMBL/GenBank/DDBJ databases">
        <title>Is there a link between lipid content and antibiotic production in Streptomyces?</title>
        <authorList>
            <person name="David M."/>
            <person name="Lejeune C."/>
            <person name="Abreu S."/>
            <person name="Thibessard A."/>
            <person name="Leblond P."/>
            <person name="Chaminade P."/>
            <person name="Virolle M.-J."/>
        </authorList>
    </citation>
    <scope>NUCLEOTIDE SEQUENCE [LARGE SCALE GENOMIC DNA]</scope>
    <source>
        <strain evidence="4 6">DSM 41481</strain>
    </source>
</reference>
<dbReference type="InterPro" id="IPR029030">
    <property type="entry name" value="Caspase-like_dom_sf"/>
</dbReference>
<dbReference type="InterPro" id="IPR045450">
    <property type="entry name" value="VMAP_C"/>
</dbReference>
<feature type="region of interest" description="Disordered" evidence="1">
    <location>
        <begin position="756"/>
        <end position="785"/>
    </location>
</feature>
<feature type="domain" description="vWA-MoxR associated protein C-terminal" evidence="2">
    <location>
        <begin position="525"/>
        <end position="747"/>
    </location>
</feature>
<name>A0AAE6Y7I9_STRAT</name>
<sequence length="785" mass="84985">MAGLNTVDDPARVHAVVVGIERYPRHSGWDLPGAVDDALRFHKWLRKGGVPEDNIQLLLAPEEDSRRRLEPLTGSGDLVWRPVWTRDEVMDAFTDGLEGRTGDLLYVFWGSHGVLGHDERRLLLCPDASPKDKRCIDTANLMEYLQRDDLDGFAQQVLLFDACATFLEHLHQPTGPAVAAFPTVRRRTVGQFALCAAAPGQVAENDPALRSGVFSHAVMDWLETNAADLRPDLAALLTDVRTRMPGIQSPVSIDVRTLDGSRERLTAPGPAPLPASTGRSRLALALHEAFGDGDLRTRCVEHVTAHCPRAGLGATPSDDRIAHVLLTVERAMAAAVEVVRPRDRQAADRLLALGRADNAPGLLSPLELASLREIFGRAPVLPPMARVIAAVRAAQPFARAWLPPSAEGEPGPTLDQLMACAEHFEAHTGGQSVARPGRQLVPAVVRFTELLAALLPGARRELHEWGDRVADRLGVDTGGLAERRAEALAWPDSLGTGCGHPRVLAQLDVAPPERTAARGDRDSGERFTCVMWVDTGSDGLRQAAEQSGGPLSARDVVRRIKRTVTLLRAATEEPPVVEILLQPDAVHLPVDFWNGADDEDELPLLLGVEWATVLRCAPLASEEVEERRRSELRRRWAARHNDTVVYLDDRHTEGYAAYGALKTKADAARAVVRAGPGGRDRLVQTALKLGYPVVLWDRKSPGPVPDTHFDPVRPAAAVDGLPARVQSYRARACENPAAHTMCPAVLFEAADRPLPEVLPLTGPTEPTAPIASSPSAPPDPAEASS</sequence>
<keyword evidence="5" id="KW-1185">Reference proteome</keyword>
<dbReference type="EMBL" id="LHQL01000008">
    <property type="protein sequence ID" value="OOQ51915.1"/>
    <property type="molecule type" value="Genomic_DNA"/>
</dbReference>
<dbReference type="RefSeq" id="WP_078633430.1">
    <property type="nucleotide sequence ID" value="NZ_CM007717.1"/>
</dbReference>
<reference evidence="3 5" key="1">
    <citation type="submission" date="2015-07" db="EMBL/GenBank/DDBJ databases">
        <title>Draft Genome Sequence of Streptomyces antibioticus, IMRU 3720 reveals insights in the evolution of actinomycin biosynthetic gene clusters in Streptomyces.</title>
        <authorList>
            <person name="Crnovcic I."/>
            <person name="Ruckert C."/>
            <person name="Kalinowksi J."/>
            <person name="Keller U."/>
        </authorList>
    </citation>
    <scope>NUCLEOTIDE SEQUENCE [LARGE SCALE GENOMIC DNA]</scope>
    <source>
        <strain evidence="3 5">DSM 41481</strain>
    </source>
</reference>
<organism evidence="4 6">
    <name type="scientific">Streptomyces antibioticus</name>
    <dbReference type="NCBI Taxonomy" id="1890"/>
    <lineage>
        <taxon>Bacteria</taxon>
        <taxon>Bacillati</taxon>
        <taxon>Actinomycetota</taxon>
        <taxon>Actinomycetes</taxon>
        <taxon>Kitasatosporales</taxon>
        <taxon>Streptomycetaceae</taxon>
        <taxon>Streptomyces</taxon>
    </lineage>
</organism>
<feature type="compositionally biased region" description="Low complexity" evidence="1">
    <location>
        <begin position="763"/>
        <end position="774"/>
    </location>
</feature>
<evidence type="ECO:0000313" key="6">
    <source>
        <dbReference type="Proteomes" id="UP000502504"/>
    </source>
</evidence>
<evidence type="ECO:0000313" key="4">
    <source>
        <dbReference type="EMBL" id="QIT44428.1"/>
    </source>
</evidence>
<gene>
    <name evidence="3" type="ORF">AFM16_13165</name>
    <name evidence="4" type="ORF">HCX60_13350</name>
</gene>